<keyword evidence="2" id="KW-1185">Reference proteome</keyword>
<dbReference type="Proteomes" id="UP000679575">
    <property type="component" value="Chromosome"/>
</dbReference>
<dbReference type="PIRSF" id="PIRSF016624">
    <property type="entry name" value="Mu_prophg_I"/>
    <property type="match status" value="1"/>
</dbReference>
<keyword evidence="1" id="KW-0378">Hydrolase</keyword>
<keyword evidence="1" id="KW-0645">Protease</keyword>
<dbReference type="GO" id="GO:0006508">
    <property type="term" value="P:proteolysis"/>
    <property type="evidence" value="ECO:0007669"/>
    <property type="project" value="UniProtKB-KW"/>
</dbReference>
<evidence type="ECO:0000313" key="2">
    <source>
        <dbReference type="Proteomes" id="UP000679575"/>
    </source>
</evidence>
<reference evidence="1 2" key="1">
    <citation type="submission" date="2021-04" db="EMBL/GenBank/DDBJ databases">
        <title>Novel species identification of genus Shewanella.</title>
        <authorList>
            <person name="Liu G."/>
        </authorList>
    </citation>
    <scope>NUCLEOTIDE SEQUENCE [LARGE SCALE GENOMIC DNA]</scope>
    <source>
        <strain evidence="1 2">FJAT-54481</strain>
    </source>
</reference>
<dbReference type="RefSeq" id="WP_212595450.1">
    <property type="nucleotide sequence ID" value="NZ_CP073587.1"/>
</dbReference>
<sequence>MRKSTTAIAAMTAVHAHLGTVACSLIINEHSDSRVQLLPDGAFAATDGRPTDVPSGQWIMDELSWQSIQANALTRINDFPADYEHQTLRTEENGQPAPAAGWFKPSALGYEPGFGLFANPITWTARAVEYIRGGEYRYISAVFSYDKETGRPIALLHIALTNNPALDGLKAVAALTKDFSTKPQQGDITMNQAQRLLAALGVSCEGVDLTNAEAVTGLIDKGIAACTALKAKADKADASETALAALTAQKKGEVDPTKYVPVEAYNELQTKVAALSSTAGDAAVTTAIGDAEKAGKVYGAADREWLTAIGKTSGVAALTKLLSGRAAIAALTTTQTDVKDTTTHDKGVAALTAEDKAVADELGMSHADFAKAKETK</sequence>
<protein>
    <submittedName>
        <fullName evidence="1">Phage protease</fullName>
    </submittedName>
</protein>
<dbReference type="Pfam" id="PF10123">
    <property type="entry name" value="Mu-like_Pro"/>
    <property type="match status" value="1"/>
</dbReference>
<dbReference type="PROSITE" id="PS51257">
    <property type="entry name" value="PROKAR_LIPOPROTEIN"/>
    <property type="match status" value="1"/>
</dbReference>
<accession>A0ABX7YVS8</accession>
<proteinExistence type="predicted"/>
<dbReference type="EMBL" id="CP073587">
    <property type="protein sequence ID" value="QUN06436.1"/>
    <property type="molecule type" value="Genomic_DNA"/>
</dbReference>
<name>A0ABX7YVS8_9GAMM</name>
<dbReference type="InterPro" id="IPR012106">
    <property type="entry name" value="Phage_Mu_Gp1"/>
</dbReference>
<evidence type="ECO:0000313" key="1">
    <source>
        <dbReference type="EMBL" id="QUN06436.1"/>
    </source>
</evidence>
<dbReference type="GO" id="GO:0008233">
    <property type="term" value="F:peptidase activity"/>
    <property type="evidence" value="ECO:0007669"/>
    <property type="project" value="UniProtKB-KW"/>
</dbReference>
<organism evidence="1 2">
    <name type="scientific">Shewanella yunxiaonensis</name>
    <dbReference type="NCBI Taxonomy" id="2829809"/>
    <lineage>
        <taxon>Bacteria</taxon>
        <taxon>Pseudomonadati</taxon>
        <taxon>Pseudomonadota</taxon>
        <taxon>Gammaproteobacteria</taxon>
        <taxon>Alteromonadales</taxon>
        <taxon>Shewanellaceae</taxon>
        <taxon>Shewanella</taxon>
    </lineage>
</organism>
<gene>
    <name evidence="1" type="ORF">KDN34_02940</name>
</gene>